<sequence length="166" mass="18688">METSTADDSQLATDPQHLLAKLPAFTLLTQLLPELQQFRFGVGGSLLLCELGLLSQARDVDLVCAASDFNSISTMLSRTLHQVAVAPHPRYQSRCFACFVAADGTQLDLMADIAVLDAGELISWPFDESQLQRRQGIPWMSVQQWLELYQLFQRPQRVALLQQWLR</sequence>
<comment type="caution">
    <text evidence="1">The sequence shown here is derived from an EMBL/GenBank/DDBJ whole genome shotgun (WGS) entry which is preliminary data.</text>
</comment>
<evidence type="ECO:0000313" key="1">
    <source>
        <dbReference type="EMBL" id="RVU41806.1"/>
    </source>
</evidence>
<organism evidence="1 2">
    <name type="scientific">Rheinheimera riviphila</name>
    <dbReference type="NCBI Taxonomy" id="1834037"/>
    <lineage>
        <taxon>Bacteria</taxon>
        <taxon>Pseudomonadati</taxon>
        <taxon>Pseudomonadota</taxon>
        <taxon>Gammaproteobacteria</taxon>
        <taxon>Chromatiales</taxon>
        <taxon>Chromatiaceae</taxon>
        <taxon>Rheinheimera</taxon>
    </lineage>
</organism>
<dbReference type="InterPro" id="IPR043519">
    <property type="entry name" value="NT_sf"/>
</dbReference>
<evidence type="ECO:0008006" key="3">
    <source>
        <dbReference type="Google" id="ProtNLM"/>
    </source>
</evidence>
<dbReference type="RefSeq" id="WP_127697195.1">
    <property type="nucleotide sequence ID" value="NZ_SACS01000001.1"/>
</dbReference>
<dbReference type="Gene3D" id="3.30.460.40">
    <property type="match status" value="1"/>
</dbReference>
<dbReference type="OrthoDB" id="8587035at2"/>
<dbReference type="AlphaFoldDB" id="A0A437R4V5"/>
<protein>
    <recommendedName>
        <fullName evidence="3">Nucleotidyltransferase family protein</fullName>
    </recommendedName>
</protein>
<evidence type="ECO:0000313" key="2">
    <source>
        <dbReference type="Proteomes" id="UP000283077"/>
    </source>
</evidence>
<dbReference type="SUPFAM" id="SSF81301">
    <property type="entry name" value="Nucleotidyltransferase"/>
    <property type="match status" value="1"/>
</dbReference>
<keyword evidence="2" id="KW-1185">Reference proteome</keyword>
<dbReference type="Proteomes" id="UP000283077">
    <property type="component" value="Unassembled WGS sequence"/>
</dbReference>
<proteinExistence type="predicted"/>
<name>A0A437R4V5_9GAMM</name>
<gene>
    <name evidence="1" type="ORF">EOE67_00995</name>
</gene>
<dbReference type="EMBL" id="SACS01000001">
    <property type="protein sequence ID" value="RVU41806.1"/>
    <property type="molecule type" value="Genomic_DNA"/>
</dbReference>
<accession>A0A437R4V5</accession>
<reference evidence="1 2" key="1">
    <citation type="submission" date="2019-01" db="EMBL/GenBank/DDBJ databases">
        <authorList>
            <person name="Chen W.-M."/>
        </authorList>
    </citation>
    <scope>NUCLEOTIDE SEQUENCE [LARGE SCALE GENOMIC DNA]</scope>
    <source>
        <strain evidence="1 2">KYPC3</strain>
    </source>
</reference>